<sequence length="498" mass="55559">MRLFSRPRAVATALLVMLHHCLSGPIMHGPSNLRSSPSSSKAADIELRFGLASRLASSVGARAVRIGAGKPKSGLIAFVSEQWTDDAEPRPLVRRACNLPFIVNSFIVLHGQHRDPHRSYRAIKAAVGRRRDCLIIAPGFFTKVDPMSRAAELVWDFRPRNEADWEAKWQSGHDASTGAKRVSAFDVLDHLLRRLVLSGTYPNLERITFSGHSAGAGMLARYSYLGGAEAALGAATGRRVRIRYVLANAPSNLYFSDDRPIDWSMHAKAAKDKCKTLHTWRYQIHGDVPRYVKAGLTKDRFEEWAKMDIVRLSGDEDVHHEMDTGDQSCAAQAQGGMNRHDRNLAYWAYQNALAGTRMDLSPYLPKENLDTLQKNLESRRVDHFRHRFSIVPGVGHDCHDMFNSPLGISALFDEEFVSGPPPAVPPPGAKLVVAYDALMSTRPQPSGFFAKLMHGLGEFFKKLFGRHEHRRPASHTPDPPPLKAKRANIERERYPMPG</sequence>
<evidence type="ECO:0000313" key="3">
    <source>
        <dbReference type="EMBL" id="PWN44314.1"/>
    </source>
</evidence>
<dbReference type="RefSeq" id="XP_025371474.1">
    <property type="nucleotide sequence ID" value="XM_025512206.1"/>
</dbReference>
<name>A0A316W444_9BASI</name>
<feature type="signal peptide" evidence="2">
    <location>
        <begin position="1"/>
        <end position="23"/>
    </location>
</feature>
<dbReference type="PANTHER" id="PTHR35560:SF3">
    <property type="entry name" value="PEPTIDASE S9 PROLYL OLIGOPEPTIDASE CATALYTIC DOMAIN-CONTAINING PROTEIN"/>
    <property type="match status" value="1"/>
</dbReference>
<evidence type="ECO:0000256" key="1">
    <source>
        <dbReference type="SAM" id="MobiDB-lite"/>
    </source>
</evidence>
<dbReference type="GeneID" id="37034076"/>
<feature type="region of interest" description="Disordered" evidence="1">
    <location>
        <begin position="468"/>
        <end position="498"/>
    </location>
</feature>
<dbReference type="Gene3D" id="3.40.50.1820">
    <property type="entry name" value="alpha/beta hydrolase"/>
    <property type="match status" value="1"/>
</dbReference>
<accession>A0A316W444</accession>
<gene>
    <name evidence="3" type="ORF">IE81DRAFT_29979</name>
</gene>
<reference evidence="3 4" key="1">
    <citation type="journal article" date="2018" name="Mol. Biol. Evol.">
        <title>Broad Genomic Sampling Reveals a Smut Pathogenic Ancestry of the Fungal Clade Ustilaginomycotina.</title>
        <authorList>
            <person name="Kijpornyongpan T."/>
            <person name="Mondo S.J."/>
            <person name="Barry K."/>
            <person name="Sandor L."/>
            <person name="Lee J."/>
            <person name="Lipzen A."/>
            <person name="Pangilinan J."/>
            <person name="LaButti K."/>
            <person name="Hainaut M."/>
            <person name="Henrissat B."/>
            <person name="Grigoriev I.V."/>
            <person name="Spatafora J.W."/>
            <person name="Aime M.C."/>
        </authorList>
    </citation>
    <scope>NUCLEOTIDE SEQUENCE [LARGE SCALE GENOMIC DNA]</scope>
    <source>
        <strain evidence="3 4">MCA 4658</strain>
    </source>
</reference>
<dbReference type="SUPFAM" id="SSF53474">
    <property type="entry name" value="alpha/beta-Hydrolases"/>
    <property type="match status" value="1"/>
</dbReference>
<protein>
    <recommendedName>
        <fullName evidence="5">Alpha/beta-hydrolase</fullName>
    </recommendedName>
</protein>
<dbReference type="AlphaFoldDB" id="A0A316W444"/>
<dbReference type="EMBL" id="KZ819362">
    <property type="protein sequence ID" value="PWN44314.1"/>
    <property type="molecule type" value="Genomic_DNA"/>
</dbReference>
<dbReference type="OrthoDB" id="5985073at2759"/>
<feature type="compositionally biased region" description="Basic and acidic residues" evidence="1">
    <location>
        <begin position="487"/>
        <end position="498"/>
    </location>
</feature>
<dbReference type="Proteomes" id="UP000245783">
    <property type="component" value="Unassembled WGS sequence"/>
</dbReference>
<organism evidence="3 4">
    <name type="scientific">Ceraceosorus guamensis</name>
    <dbReference type="NCBI Taxonomy" id="1522189"/>
    <lineage>
        <taxon>Eukaryota</taxon>
        <taxon>Fungi</taxon>
        <taxon>Dikarya</taxon>
        <taxon>Basidiomycota</taxon>
        <taxon>Ustilaginomycotina</taxon>
        <taxon>Exobasidiomycetes</taxon>
        <taxon>Ceraceosorales</taxon>
        <taxon>Ceraceosoraceae</taxon>
        <taxon>Ceraceosorus</taxon>
    </lineage>
</organism>
<keyword evidence="4" id="KW-1185">Reference proteome</keyword>
<proteinExistence type="predicted"/>
<evidence type="ECO:0000256" key="2">
    <source>
        <dbReference type="SAM" id="SignalP"/>
    </source>
</evidence>
<evidence type="ECO:0008006" key="5">
    <source>
        <dbReference type="Google" id="ProtNLM"/>
    </source>
</evidence>
<feature type="chain" id="PRO_5016249474" description="Alpha/beta-hydrolase" evidence="2">
    <location>
        <begin position="24"/>
        <end position="498"/>
    </location>
</feature>
<keyword evidence="2" id="KW-0732">Signal</keyword>
<dbReference type="InParanoid" id="A0A316W444"/>
<evidence type="ECO:0000313" key="4">
    <source>
        <dbReference type="Proteomes" id="UP000245783"/>
    </source>
</evidence>
<dbReference type="InterPro" id="IPR029058">
    <property type="entry name" value="AB_hydrolase_fold"/>
</dbReference>
<dbReference type="PANTHER" id="PTHR35560">
    <property type="entry name" value="BLL0132 PROTEIN"/>
    <property type="match status" value="1"/>
</dbReference>